<dbReference type="AlphaFoldDB" id="A0A438ELQ4"/>
<reference evidence="1 2" key="1">
    <citation type="journal article" date="2018" name="PLoS Genet.">
        <title>Population sequencing reveals clonal diversity and ancestral inbreeding in the grapevine cultivar Chardonnay.</title>
        <authorList>
            <person name="Roach M.J."/>
            <person name="Johnson D.L."/>
            <person name="Bohlmann J."/>
            <person name="van Vuuren H.J."/>
            <person name="Jones S.J."/>
            <person name="Pretorius I.S."/>
            <person name="Schmidt S.A."/>
            <person name="Borneman A.R."/>
        </authorList>
    </citation>
    <scope>NUCLEOTIDE SEQUENCE [LARGE SCALE GENOMIC DNA]</scope>
    <source>
        <strain evidence="2">cv. Chardonnay</strain>
        <tissue evidence="1">Leaf</tissue>
    </source>
</reference>
<comment type="caution">
    <text evidence="1">The sequence shown here is derived from an EMBL/GenBank/DDBJ whole genome shotgun (WGS) entry which is preliminary data.</text>
</comment>
<evidence type="ECO:0000313" key="1">
    <source>
        <dbReference type="EMBL" id="RVW48622.1"/>
    </source>
</evidence>
<gene>
    <name evidence="1" type="primary">CALS9_12</name>
    <name evidence="1" type="ORF">CK203_098441</name>
</gene>
<protein>
    <submittedName>
        <fullName evidence="1">Callose synthase 9</fullName>
    </submittedName>
</protein>
<evidence type="ECO:0000313" key="2">
    <source>
        <dbReference type="Proteomes" id="UP000288805"/>
    </source>
</evidence>
<sequence length="234" mass="26387">MSRVEHLWERLVHAALRSEKAGFDAFGRPVGGIAGNVPSSLAKNRDIDAILRAADEIQDDDPNVSRICMKTTAKGARGEARKPLQKPLEGRHLAQAIDPLTGKGLIGGWNTLAEKLRDLGVVPTRGSKESRICEVIREEMRLESRSFVDVAKLNPSRLGDSVWLELGESELQGRLEQLDHCLVDWWGNCSFPFPKLDYLRSWTYHHWLLKGRLSIAVLGRRLQLFEFELLIEAE</sequence>
<dbReference type="OrthoDB" id="1880850at2759"/>
<proteinExistence type="predicted"/>
<name>A0A438ELQ4_VITVI</name>
<dbReference type="Proteomes" id="UP000288805">
    <property type="component" value="Unassembled WGS sequence"/>
</dbReference>
<accession>A0A438ELQ4</accession>
<organism evidence="1 2">
    <name type="scientific">Vitis vinifera</name>
    <name type="common">Grape</name>
    <dbReference type="NCBI Taxonomy" id="29760"/>
    <lineage>
        <taxon>Eukaryota</taxon>
        <taxon>Viridiplantae</taxon>
        <taxon>Streptophyta</taxon>
        <taxon>Embryophyta</taxon>
        <taxon>Tracheophyta</taxon>
        <taxon>Spermatophyta</taxon>
        <taxon>Magnoliopsida</taxon>
        <taxon>eudicotyledons</taxon>
        <taxon>Gunneridae</taxon>
        <taxon>Pentapetalae</taxon>
        <taxon>rosids</taxon>
        <taxon>Vitales</taxon>
        <taxon>Vitaceae</taxon>
        <taxon>Viteae</taxon>
        <taxon>Vitis</taxon>
    </lineage>
</organism>
<dbReference type="EMBL" id="QGNW01001248">
    <property type="protein sequence ID" value="RVW48622.1"/>
    <property type="molecule type" value="Genomic_DNA"/>
</dbReference>